<dbReference type="InterPro" id="IPR051943">
    <property type="entry name" value="TRAFAC_Dynamin-like_GTPase"/>
</dbReference>
<dbReference type="EMBL" id="VDUX01000006">
    <property type="protein sequence ID" value="TXL57704.1"/>
    <property type="molecule type" value="Genomic_DNA"/>
</dbReference>
<dbReference type="InterPro" id="IPR045063">
    <property type="entry name" value="Dynamin_N"/>
</dbReference>
<feature type="region of interest" description="Disordered" evidence="1">
    <location>
        <begin position="582"/>
        <end position="603"/>
    </location>
</feature>
<dbReference type="Gene3D" id="3.40.50.300">
    <property type="entry name" value="P-loop containing nucleotide triphosphate hydrolases"/>
    <property type="match status" value="1"/>
</dbReference>
<keyword evidence="4" id="KW-1185">Reference proteome</keyword>
<feature type="region of interest" description="Disordered" evidence="1">
    <location>
        <begin position="622"/>
        <end position="642"/>
    </location>
</feature>
<evidence type="ECO:0000313" key="3">
    <source>
        <dbReference type="EMBL" id="TXL57704.1"/>
    </source>
</evidence>
<dbReference type="PANTHER" id="PTHR43681:SF1">
    <property type="entry name" value="SARCALUMENIN"/>
    <property type="match status" value="1"/>
</dbReference>
<feature type="compositionally biased region" description="Basic and acidic residues" evidence="1">
    <location>
        <begin position="591"/>
        <end position="600"/>
    </location>
</feature>
<dbReference type="SUPFAM" id="SSF52540">
    <property type="entry name" value="P-loop containing nucleoside triphosphate hydrolases"/>
    <property type="match status" value="1"/>
</dbReference>
<dbReference type="Proteomes" id="UP000321571">
    <property type="component" value="Unassembled WGS sequence"/>
</dbReference>
<evidence type="ECO:0000256" key="1">
    <source>
        <dbReference type="SAM" id="MobiDB-lite"/>
    </source>
</evidence>
<dbReference type="AlphaFoldDB" id="A0A5C8NH66"/>
<dbReference type="PANTHER" id="PTHR43681">
    <property type="entry name" value="TRANSMEMBRANE GTPASE FZO"/>
    <property type="match status" value="1"/>
</dbReference>
<proteinExistence type="predicted"/>
<evidence type="ECO:0000313" key="4">
    <source>
        <dbReference type="Proteomes" id="UP000321571"/>
    </source>
</evidence>
<reference evidence="3 4" key="1">
    <citation type="submission" date="2019-06" db="EMBL/GenBank/DDBJ databases">
        <title>Aeromicrobium sp. nov., isolated from a maize field.</title>
        <authorList>
            <person name="Lin S.-Y."/>
            <person name="Tsai C.-F."/>
            <person name="Young C.-C."/>
        </authorList>
    </citation>
    <scope>NUCLEOTIDE SEQUENCE [LARGE SCALE GENOMIC DNA]</scope>
    <source>
        <strain evidence="3 4">CC-CFT486</strain>
    </source>
</reference>
<dbReference type="OrthoDB" id="3798616at2"/>
<accession>A0A5C8NH66</accession>
<dbReference type="InterPro" id="IPR027417">
    <property type="entry name" value="P-loop_NTPase"/>
</dbReference>
<name>A0A5C8NH66_9ACTN</name>
<comment type="caution">
    <text evidence="3">The sequence shown here is derived from an EMBL/GenBank/DDBJ whole genome shotgun (WGS) entry which is preliminary data.</text>
</comment>
<protein>
    <submittedName>
        <fullName evidence="3">Isoniazid-inducible protein iniA</fullName>
    </submittedName>
</protein>
<evidence type="ECO:0000259" key="2">
    <source>
        <dbReference type="Pfam" id="PF00350"/>
    </source>
</evidence>
<gene>
    <name evidence="3" type="ORF">FHP06_13065</name>
</gene>
<sequence length="642" mass="69651">MSPWRRKTPTRKRRCCMTATPLSVPERADLLRLLADAAAAASTTDRDDLVDSLKQLSQRVEDPTIRVVVVGQFKQGKSALVNAMVDQSVCPIDDVIGTAVPTVVQYGETPSAVMWSEVDGVEGLQSRSIPIDSLRQHVTEAAESQDGVRPVRVDVYLPNQLLAQGISFIDTPGVGGVTKAHVASTLSMIPVADAVFMLSDASQEYTQPELAFLKQAMTLCPTVSCVLSKTDLHVQWRTIAEANREHLAAAGLDLPLMPASAASHLRAVATNDAALDRESGIPQLKADLTGDLLDRVLTETGQAVGRQVISVVDHLRLPIDSELATLRDPGRSGAVVKSLKESQAAAQALSQKSAKWQQTLSDGSNDWISDMEYDLRDRLRRVGRECEMLIDDCDPSEVWEEIGAWLADSIAQAVADNFVWSHQRAEWLAARVADHFSVEGAVELPSLRFSDTEGVLNPIAGLEALPSGHMSLPQKVILGMRNSYGGILMFGLLTSLSGMPLVNPFSIGAGMLVGGFSYRQDAAARLERRRSMAKVAVRRLIDEAMFQVGKEQRDRFREVKKTLRDHFADMAEHMKRSLQEAIDSAKAGAKSKTEGGRTDRISTLQAREATLAELAERARRLLPPGAANESAVPAGDSEAVVA</sequence>
<organism evidence="3 4">
    <name type="scientific">Aeromicrobium terrae</name>
    <dbReference type="NCBI Taxonomy" id="2498846"/>
    <lineage>
        <taxon>Bacteria</taxon>
        <taxon>Bacillati</taxon>
        <taxon>Actinomycetota</taxon>
        <taxon>Actinomycetes</taxon>
        <taxon>Propionibacteriales</taxon>
        <taxon>Nocardioidaceae</taxon>
        <taxon>Aeromicrobium</taxon>
    </lineage>
</organism>
<dbReference type="Pfam" id="PF00350">
    <property type="entry name" value="Dynamin_N"/>
    <property type="match status" value="1"/>
</dbReference>
<feature type="domain" description="Dynamin N-terminal" evidence="2">
    <location>
        <begin position="67"/>
        <end position="217"/>
    </location>
</feature>